<evidence type="ECO:0000313" key="1">
    <source>
        <dbReference type="EMBL" id="CAG8446503.1"/>
    </source>
</evidence>
<dbReference type="EMBL" id="CAJVPM010000534">
    <property type="protein sequence ID" value="CAG8446503.1"/>
    <property type="molecule type" value="Genomic_DNA"/>
</dbReference>
<evidence type="ECO:0000313" key="2">
    <source>
        <dbReference type="Proteomes" id="UP000789860"/>
    </source>
</evidence>
<name>A0ACA9K1M8_9GLOM</name>
<proteinExistence type="predicted"/>
<sequence>MIQQNTNIVNKLQAHSPHYYTYAMRKYYFHTCDLLLPKVKSVQVWQLCTYHSDTYYALALFRYEKEFATKFCKITTLVFLDDKHRYKVGEPEYPVAAIERGKQVVVSKKSILIVGDHDYTKSGIILSVIMICDILESVDSNFYAGDIHIGLKDAIFQPFSLICHVVELYNILIKKNITNKPVLYLYTDSGPDHHCIFT</sequence>
<comment type="caution">
    <text evidence="1">The sequence shown here is derived from an EMBL/GenBank/DDBJ whole genome shotgun (WGS) entry which is preliminary data.</text>
</comment>
<accession>A0ACA9K1M8</accession>
<keyword evidence="2" id="KW-1185">Reference proteome</keyword>
<feature type="non-terminal residue" evidence="1">
    <location>
        <position position="198"/>
    </location>
</feature>
<organism evidence="1 2">
    <name type="scientific">Scutellospora calospora</name>
    <dbReference type="NCBI Taxonomy" id="85575"/>
    <lineage>
        <taxon>Eukaryota</taxon>
        <taxon>Fungi</taxon>
        <taxon>Fungi incertae sedis</taxon>
        <taxon>Mucoromycota</taxon>
        <taxon>Glomeromycotina</taxon>
        <taxon>Glomeromycetes</taxon>
        <taxon>Diversisporales</taxon>
        <taxon>Gigasporaceae</taxon>
        <taxon>Scutellospora</taxon>
    </lineage>
</organism>
<dbReference type="Proteomes" id="UP000789860">
    <property type="component" value="Unassembled WGS sequence"/>
</dbReference>
<reference evidence="1" key="1">
    <citation type="submission" date="2021-06" db="EMBL/GenBank/DDBJ databases">
        <authorList>
            <person name="Kallberg Y."/>
            <person name="Tangrot J."/>
            <person name="Rosling A."/>
        </authorList>
    </citation>
    <scope>NUCLEOTIDE SEQUENCE</scope>
    <source>
        <strain evidence="1">AU212A</strain>
    </source>
</reference>
<gene>
    <name evidence="1" type="ORF">SCALOS_LOCUS957</name>
</gene>
<protein>
    <submittedName>
        <fullName evidence="1">7761_t:CDS:1</fullName>
    </submittedName>
</protein>